<evidence type="ECO:0000313" key="1">
    <source>
        <dbReference type="EMBL" id="KAG0288969.1"/>
    </source>
</evidence>
<keyword evidence="2" id="KW-1185">Reference proteome</keyword>
<dbReference type="SUPFAM" id="SSF50965">
    <property type="entry name" value="Galactose oxidase, central domain"/>
    <property type="match status" value="1"/>
</dbReference>
<evidence type="ECO:0008006" key="3">
    <source>
        <dbReference type="Google" id="ProtNLM"/>
    </source>
</evidence>
<accession>A0A9P6QT29</accession>
<sequence>MAYTTIDENTFYTLGGAHYWSGKNSISHEKQFYSLDLTQSGWNTSNPPWKTLTYPSVLSPLSDTRSVYSIAVTPDNRMFSVWGLDGDDILVKYNIGYDYWTPVNITNTAAGRGLHAVTDPTTGLVYIPGGGSSYSI</sequence>
<organism evidence="1 2">
    <name type="scientific">Linnemannia gamsii</name>
    <dbReference type="NCBI Taxonomy" id="64522"/>
    <lineage>
        <taxon>Eukaryota</taxon>
        <taxon>Fungi</taxon>
        <taxon>Fungi incertae sedis</taxon>
        <taxon>Mucoromycota</taxon>
        <taxon>Mortierellomycotina</taxon>
        <taxon>Mortierellomycetes</taxon>
        <taxon>Mortierellales</taxon>
        <taxon>Mortierellaceae</taxon>
        <taxon>Linnemannia</taxon>
    </lineage>
</organism>
<dbReference type="InterPro" id="IPR011043">
    <property type="entry name" value="Gal_Oxase/kelch_b-propeller"/>
</dbReference>
<dbReference type="EMBL" id="JAAAIN010002929">
    <property type="protein sequence ID" value="KAG0288969.1"/>
    <property type="molecule type" value="Genomic_DNA"/>
</dbReference>
<comment type="caution">
    <text evidence="1">The sequence shown here is derived from an EMBL/GenBank/DDBJ whole genome shotgun (WGS) entry which is preliminary data.</text>
</comment>
<proteinExistence type="predicted"/>
<gene>
    <name evidence="1" type="ORF">BGZ97_006605</name>
</gene>
<dbReference type="Gene3D" id="2.120.10.80">
    <property type="entry name" value="Kelch-type beta propeller"/>
    <property type="match status" value="1"/>
</dbReference>
<dbReference type="AlphaFoldDB" id="A0A9P6QT29"/>
<evidence type="ECO:0000313" key="2">
    <source>
        <dbReference type="Proteomes" id="UP000823405"/>
    </source>
</evidence>
<dbReference type="Proteomes" id="UP000823405">
    <property type="component" value="Unassembled WGS sequence"/>
</dbReference>
<protein>
    <recommendedName>
        <fullName evidence="3">Galactose oxidase</fullName>
    </recommendedName>
</protein>
<dbReference type="InterPro" id="IPR015915">
    <property type="entry name" value="Kelch-typ_b-propeller"/>
</dbReference>
<feature type="non-terminal residue" evidence="1">
    <location>
        <position position="136"/>
    </location>
</feature>
<dbReference type="OrthoDB" id="432528at2759"/>
<name>A0A9P6QT29_9FUNG</name>
<reference evidence="1" key="1">
    <citation type="journal article" date="2020" name="Fungal Divers.">
        <title>Resolving the Mortierellaceae phylogeny through synthesis of multi-gene phylogenetics and phylogenomics.</title>
        <authorList>
            <person name="Vandepol N."/>
            <person name="Liber J."/>
            <person name="Desiro A."/>
            <person name="Na H."/>
            <person name="Kennedy M."/>
            <person name="Barry K."/>
            <person name="Grigoriev I.V."/>
            <person name="Miller A.N."/>
            <person name="O'Donnell K."/>
            <person name="Stajich J.E."/>
            <person name="Bonito G."/>
        </authorList>
    </citation>
    <scope>NUCLEOTIDE SEQUENCE</scope>
    <source>
        <strain evidence="1">NVP60</strain>
    </source>
</reference>